<evidence type="ECO:0000313" key="1">
    <source>
        <dbReference type="EMBL" id="SJZ92853.1"/>
    </source>
</evidence>
<dbReference type="AlphaFoldDB" id="A0A1T4PMS9"/>
<sequence length="202" mass="23179">MSTQESNYLTPEVLEFATVAVPFCALLHEAKQTQRADFVERLLKILPLLYVKSSLLPEIELSDELEELFALLPESVSEEEYTYVQRSIEDLLDGEDLFLETLADDMQYSDVPMTARISECLADVYQPVGNLVGILRDENFVALPAALSFTHTQFQEYWGDRLLAALRALHRVHYTQEEETIHKNATTLTEEDFEAHIDKMFD</sequence>
<protein>
    <recommendedName>
        <fullName evidence="3">DUF5063 domain-containing protein</fullName>
    </recommendedName>
</protein>
<keyword evidence="2" id="KW-1185">Reference proteome</keyword>
<accession>A0A1T4PMS9</accession>
<proteinExistence type="predicted"/>
<dbReference type="EMBL" id="FUXE01000018">
    <property type="protein sequence ID" value="SJZ92853.1"/>
    <property type="molecule type" value="Genomic_DNA"/>
</dbReference>
<name>A0A1T4PMS9_9PORP</name>
<dbReference type="STRING" id="29524.SAMN02745171_01519"/>
<dbReference type="Pfam" id="PF16702">
    <property type="entry name" value="DUF5063"/>
    <property type="match status" value="1"/>
</dbReference>
<gene>
    <name evidence="1" type="ORF">SAMN02745171_01519</name>
</gene>
<reference evidence="2" key="1">
    <citation type="submission" date="2017-02" db="EMBL/GenBank/DDBJ databases">
        <authorList>
            <person name="Varghese N."/>
            <person name="Submissions S."/>
        </authorList>
    </citation>
    <scope>NUCLEOTIDE SEQUENCE [LARGE SCALE GENOMIC DNA]</scope>
    <source>
        <strain evidence="2">ATCC 51356</strain>
    </source>
</reference>
<evidence type="ECO:0000313" key="2">
    <source>
        <dbReference type="Proteomes" id="UP000190121"/>
    </source>
</evidence>
<dbReference type="Gene3D" id="1.20.120.1550">
    <property type="entry name" value="Protein of unknown function DUF5063"/>
    <property type="match status" value="1"/>
</dbReference>
<dbReference type="Proteomes" id="UP000190121">
    <property type="component" value="Unassembled WGS sequence"/>
</dbReference>
<evidence type="ECO:0008006" key="3">
    <source>
        <dbReference type="Google" id="ProtNLM"/>
    </source>
</evidence>
<dbReference type="InterPro" id="IPR038312">
    <property type="entry name" value="DUF5063_sf"/>
</dbReference>
<dbReference type="OrthoDB" id="1116917at2"/>
<dbReference type="InterPro" id="IPR032025">
    <property type="entry name" value="DUF5063"/>
</dbReference>
<organism evidence="1 2">
    <name type="scientific">Porphyromonas circumdentaria</name>
    <dbReference type="NCBI Taxonomy" id="29524"/>
    <lineage>
        <taxon>Bacteria</taxon>
        <taxon>Pseudomonadati</taxon>
        <taxon>Bacteroidota</taxon>
        <taxon>Bacteroidia</taxon>
        <taxon>Bacteroidales</taxon>
        <taxon>Porphyromonadaceae</taxon>
        <taxon>Porphyromonas</taxon>
    </lineage>
</organism>
<dbReference type="RefSeq" id="WP_078737414.1">
    <property type="nucleotide sequence ID" value="NZ_FUXE01000018.1"/>
</dbReference>